<keyword evidence="5" id="KW-0687">Ribonucleoprotein</keyword>
<dbReference type="EMBL" id="JACWLN010000002">
    <property type="protein sequence ID" value="MBD1260141.1"/>
    <property type="molecule type" value="Genomic_DNA"/>
</dbReference>
<keyword evidence="7" id="KW-1185">Reference proteome</keyword>
<gene>
    <name evidence="4" type="ORF">HZY62_06060</name>
    <name evidence="5" type="ORF">LX92_00343</name>
</gene>
<organism evidence="5 6">
    <name type="scientific">Maribacter polysiphoniae</name>
    <dbReference type="NCBI Taxonomy" id="429344"/>
    <lineage>
        <taxon>Bacteria</taxon>
        <taxon>Pseudomonadati</taxon>
        <taxon>Bacteroidota</taxon>
        <taxon>Flavobacteriia</taxon>
        <taxon>Flavobacteriales</taxon>
        <taxon>Flavobacteriaceae</taxon>
        <taxon>Maribacter</taxon>
    </lineage>
</organism>
<dbReference type="PROSITE" id="PS51186">
    <property type="entry name" value="GNAT"/>
    <property type="match status" value="1"/>
</dbReference>
<evidence type="ECO:0000313" key="4">
    <source>
        <dbReference type="EMBL" id="MBD1260141.1"/>
    </source>
</evidence>
<dbReference type="Proteomes" id="UP000245667">
    <property type="component" value="Unassembled WGS sequence"/>
</dbReference>
<dbReference type="Pfam" id="PF00583">
    <property type="entry name" value="Acetyltransf_1"/>
    <property type="match status" value="1"/>
</dbReference>
<sequence>MIRRAKISEIHDILNVTKECAAYMIQNGIYQWNGNYPSKKAFEKDIERSELYVLEKEERIIGTLVISTLMDEEYRPIQWLTPNNKNIYIHRLAILPGQQGKGFAQKLMDHAENHAREHGFISVRLDTFSQNKRNQRFYEARGYRKLADIYFPKQSEHPFHCYELVL</sequence>
<comment type="caution">
    <text evidence="5">The sequence shown here is derived from an EMBL/GenBank/DDBJ whole genome shotgun (WGS) entry which is preliminary data.</text>
</comment>
<evidence type="ECO:0000313" key="5">
    <source>
        <dbReference type="EMBL" id="PWK25601.1"/>
    </source>
</evidence>
<evidence type="ECO:0000256" key="1">
    <source>
        <dbReference type="ARBA" id="ARBA00022679"/>
    </source>
</evidence>
<protein>
    <submittedName>
        <fullName evidence="4">GNAT family N-acetyltransferase</fullName>
    </submittedName>
    <submittedName>
        <fullName evidence="5">Ribosomal protein S18 acetylase RimI-like enzyme</fullName>
    </submittedName>
</protein>
<dbReference type="PANTHER" id="PTHR43877:SF2">
    <property type="entry name" value="AMINOALKYLPHOSPHONATE N-ACETYLTRANSFERASE-RELATED"/>
    <property type="match status" value="1"/>
</dbReference>
<accession>A0A316E5D3</accession>
<dbReference type="Proteomes" id="UP000651837">
    <property type="component" value="Unassembled WGS sequence"/>
</dbReference>
<evidence type="ECO:0000313" key="7">
    <source>
        <dbReference type="Proteomes" id="UP000651837"/>
    </source>
</evidence>
<dbReference type="InterPro" id="IPR016181">
    <property type="entry name" value="Acyl_CoA_acyltransferase"/>
</dbReference>
<reference evidence="5 6" key="1">
    <citation type="submission" date="2018-05" db="EMBL/GenBank/DDBJ databases">
        <title>Genomic Encyclopedia of Archaeal and Bacterial Type Strains, Phase II (KMG-II): from individual species to whole genera.</title>
        <authorList>
            <person name="Goeker M."/>
        </authorList>
    </citation>
    <scope>NUCLEOTIDE SEQUENCE [LARGE SCALE GENOMIC DNA]</scope>
    <source>
        <strain evidence="5 6">DSM 23514</strain>
    </source>
</reference>
<feature type="domain" description="N-acetyltransferase" evidence="3">
    <location>
        <begin position="1"/>
        <end position="166"/>
    </location>
</feature>
<dbReference type="SUPFAM" id="SSF55729">
    <property type="entry name" value="Acyl-CoA N-acyltransferases (Nat)"/>
    <property type="match status" value="1"/>
</dbReference>
<dbReference type="GO" id="GO:0005840">
    <property type="term" value="C:ribosome"/>
    <property type="evidence" value="ECO:0007669"/>
    <property type="project" value="UniProtKB-KW"/>
</dbReference>
<keyword evidence="5" id="KW-0689">Ribosomal protein</keyword>
<dbReference type="Gene3D" id="3.40.630.30">
    <property type="match status" value="1"/>
</dbReference>
<evidence type="ECO:0000256" key="2">
    <source>
        <dbReference type="ARBA" id="ARBA00023315"/>
    </source>
</evidence>
<evidence type="ECO:0000259" key="3">
    <source>
        <dbReference type="PROSITE" id="PS51186"/>
    </source>
</evidence>
<dbReference type="AlphaFoldDB" id="A0A316E5D3"/>
<keyword evidence="1" id="KW-0808">Transferase</keyword>
<name>A0A316E5D3_9FLAO</name>
<proteinExistence type="predicted"/>
<dbReference type="GO" id="GO:0016747">
    <property type="term" value="F:acyltransferase activity, transferring groups other than amino-acyl groups"/>
    <property type="evidence" value="ECO:0007669"/>
    <property type="project" value="InterPro"/>
</dbReference>
<dbReference type="PANTHER" id="PTHR43877">
    <property type="entry name" value="AMINOALKYLPHOSPHONATE N-ACETYLTRANSFERASE-RELATED-RELATED"/>
    <property type="match status" value="1"/>
</dbReference>
<evidence type="ECO:0000313" key="6">
    <source>
        <dbReference type="Proteomes" id="UP000245667"/>
    </source>
</evidence>
<keyword evidence="2" id="KW-0012">Acyltransferase</keyword>
<dbReference type="OrthoDB" id="9796381at2"/>
<dbReference type="EMBL" id="QGGQ01000001">
    <property type="protein sequence ID" value="PWK25601.1"/>
    <property type="molecule type" value="Genomic_DNA"/>
</dbReference>
<dbReference type="RefSeq" id="WP_109648541.1">
    <property type="nucleotide sequence ID" value="NZ_CAJQNU010000008.1"/>
</dbReference>
<dbReference type="InterPro" id="IPR000182">
    <property type="entry name" value="GNAT_dom"/>
</dbReference>
<dbReference type="InterPro" id="IPR050832">
    <property type="entry name" value="Bact_Acetyltransf"/>
</dbReference>
<dbReference type="CDD" id="cd04301">
    <property type="entry name" value="NAT_SF"/>
    <property type="match status" value="1"/>
</dbReference>
<reference evidence="4 7" key="2">
    <citation type="submission" date="2020-07" db="EMBL/GenBank/DDBJ databases">
        <title>The draft genome sequence of Maribacter polysiphoniae KCTC 22021.</title>
        <authorList>
            <person name="Mu L."/>
        </authorList>
    </citation>
    <scope>NUCLEOTIDE SEQUENCE [LARGE SCALE GENOMIC DNA]</scope>
    <source>
        <strain evidence="4 7">KCTC 22021</strain>
    </source>
</reference>